<accession>A0A8X6QM09</accession>
<protein>
    <submittedName>
        <fullName evidence="1">Uncharacterized protein</fullName>
    </submittedName>
</protein>
<comment type="caution">
    <text evidence="1">The sequence shown here is derived from an EMBL/GenBank/DDBJ whole genome shotgun (WGS) entry which is preliminary data.</text>
</comment>
<dbReference type="EMBL" id="BMAW01031347">
    <property type="protein sequence ID" value="GFU20756.1"/>
    <property type="molecule type" value="Genomic_DNA"/>
</dbReference>
<gene>
    <name evidence="1" type="ORF">NPIL_242471</name>
</gene>
<reference evidence="1" key="1">
    <citation type="submission" date="2020-08" db="EMBL/GenBank/DDBJ databases">
        <title>Multicomponent nature underlies the extraordinary mechanical properties of spider dragline silk.</title>
        <authorList>
            <person name="Kono N."/>
            <person name="Nakamura H."/>
            <person name="Mori M."/>
            <person name="Yoshida Y."/>
            <person name="Ohtoshi R."/>
            <person name="Malay A.D."/>
            <person name="Moran D.A.P."/>
            <person name="Tomita M."/>
            <person name="Numata K."/>
            <person name="Arakawa K."/>
        </authorList>
    </citation>
    <scope>NUCLEOTIDE SEQUENCE</scope>
</reference>
<sequence length="105" mass="12058">MPADTIKKIFFSRKENDRLIRVLLRNILELRAACVCWKEAIAEGCLTIIKDYKVFDSWGIAYPSFKTELSFIRNHLNKNEGPTASLFLFSVSSAMDGTQENSYFL</sequence>
<dbReference type="AlphaFoldDB" id="A0A8X6QM09"/>
<evidence type="ECO:0000313" key="1">
    <source>
        <dbReference type="EMBL" id="GFU20756.1"/>
    </source>
</evidence>
<keyword evidence="2" id="KW-1185">Reference proteome</keyword>
<organism evidence="1 2">
    <name type="scientific">Nephila pilipes</name>
    <name type="common">Giant wood spider</name>
    <name type="synonym">Nephila maculata</name>
    <dbReference type="NCBI Taxonomy" id="299642"/>
    <lineage>
        <taxon>Eukaryota</taxon>
        <taxon>Metazoa</taxon>
        <taxon>Ecdysozoa</taxon>
        <taxon>Arthropoda</taxon>
        <taxon>Chelicerata</taxon>
        <taxon>Arachnida</taxon>
        <taxon>Araneae</taxon>
        <taxon>Araneomorphae</taxon>
        <taxon>Entelegynae</taxon>
        <taxon>Araneoidea</taxon>
        <taxon>Nephilidae</taxon>
        <taxon>Nephila</taxon>
    </lineage>
</organism>
<name>A0A8X6QM09_NEPPI</name>
<evidence type="ECO:0000313" key="2">
    <source>
        <dbReference type="Proteomes" id="UP000887013"/>
    </source>
</evidence>
<proteinExistence type="predicted"/>
<dbReference type="Proteomes" id="UP000887013">
    <property type="component" value="Unassembled WGS sequence"/>
</dbReference>